<dbReference type="AlphaFoldDB" id="A0A4R2R6S6"/>
<dbReference type="Proteomes" id="UP000295050">
    <property type="component" value="Unassembled WGS sequence"/>
</dbReference>
<protein>
    <recommendedName>
        <fullName evidence="3">Hemolytic protein HlpA-like protein</fullName>
    </recommendedName>
</protein>
<name>A0A4R2R6S6_9RHOB</name>
<keyword evidence="2" id="KW-1185">Reference proteome</keyword>
<dbReference type="SUPFAM" id="SSF53448">
    <property type="entry name" value="Nucleotide-diphospho-sugar transferases"/>
    <property type="match status" value="1"/>
</dbReference>
<dbReference type="InterPro" id="IPR029044">
    <property type="entry name" value="Nucleotide-diphossugar_trans"/>
</dbReference>
<reference evidence="1 2" key="1">
    <citation type="submission" date="2019-03" db="EMBL/GenBank/DDBJ databases">
        <title>Genomic Encyclopedia of Type Strains, Phase IV (KMG-IV): sequencing the most valuable type-strain genomes for metagenomic binning, comparative biology and taxonomic classification.</title>
        <authorList>
            <person name="Goeker M."/>
        </authorList>
    </citation>
    <scope>NUCLEOTIDE SEQUENCE [LARGE SCALE GENOMIC DNA]</scope>
    <source>
        <strain evidence="1 2">DSM 24766</strain>
    </source>
</reference>
<proteinExistence type="predicted"/>
<organism evidence="1 2">
    <name type="scientific">Rhodovulum bhavnagarense</name>
    <dbReference type="NCBI Taxonomy" id="992286"/>
    <lineage>
        <taxon>Bacteria</taxon>
        <taxon>Pseudomonadati</taxon>
        <taxon>Pseudomonadota</taxon>
        <taxon>Alphaproteobacteria</taxon>
        <taxon>Rhodobacterales</taxon>
        <taxon>Paracoccaceae</taxon>
        <taxon>Rhodovulum</taxon>
    </lineage>
</organism>
<accession>A0A4R2R6S6</accession>
<gene>
    <name evidence="1" type="ORF">EV663_11728</name>
</gene>
<comment type="caution">
    <text evidence="1">The sequence shown here is derived from an EMBL/GenBank/DDBJ whole genome shotgun (WGS) entry which is preliminary data.</text>
</comment>
<evidence type="ECO:0000313" key="1">
    <source>
        <dbReference type="EMBL" id="TCP58762.1"/>
    </source>
</evidence>
<sequence>MTPPILFLTFNRPDTTARVFEAIRAARPARLYVAADGPRPDRAGEAERCAEVRCIATAVDWPCEVKTLFRNENLGCRRAVSGAITWFFENEPEGIILEDDCLPDPSFFTFCAEMLERYRNDPRIMCVTGNNFQTDMGDWPYSYYYSIYNHIWGWASWRRAWALYDADLERFNSSGARNLLAGLSKVPGFRRYWSSVFERVKSGNISSAWDYSWTWTCWLNSGWTCTPCVNLVSNIGFGIDATHTINEESSVANLPVVPLLPPYAAPPTIAAEPRFDDHVTREVFRGVRAYTPGRRVVKRFRHLAGRMLRSVGMR</sequence>
<dbReference type="OrthoDB" id="5180856at2"/>
<evidence type="ECO:0000313" key="2">
    <source>
        <dbReference type="Proteomes" id="UP000295050"/>
    </source>
</evidence>
<dbReference type="Gene3D" id="3.90.550.10">
    <property type="entry name" value="Spore Coat Polysaccharide Biosynthesis Protein SpsA, Chain A"/>
    <property type="match status" value="1"/>
</dbReference>
<dbReference type="EMBL" id="SLXU01000017">
    <property type="protein sequence ID" value="TCP58762.1"/>
    <property type="molecule type" value="Genomic_DNA"/>
</dbReference>
<dbReference type="RefSeq" id="WP_132952711.1">
    <property type="nucleotide sequence ID" value="NZ_SLXU01000017.1"/>
</dbReference>
<evidence type="ECO:0008006" key="3">
    <source>
        <dbReference type="Google" id="ProtNLM"/>
    </source>
</evidence>